<name>A0A8J4SS58_9TREM</name>
<dbReference type="AlphaFoldDB" id="A0A8J4SS58"/>
<evidence type="ECO:0000313" key="2">
    <source>
        <dbReference type="Proteomes" id="UP000748531"/>
    </source>
</evidence>
<reference evidence="1" key="1">
    <citation type="submission" date="2019-05" db="EMBL/GenBank/DDBJ databases">
        <title>Annotation for the trematode Paragonimus heterotremus.</title>
        <authorList>
            <person name="Choi Y.-J."/>
        </authorList>
    </citation>
    <scope>NUCLEOTIDE SEQUENCE</scope>
    <source>
        <strain evidence="1">LC</strain>
    </source>
</reference>
<accession>A0A8J4SS58</accession>
<evidence type="ECO:0000313" key="1">
    <source>
        <dbReference type="EMBL" id="KAF5403920.1"/>
    </source>
</evidence>
<dbReference type="OrthoDB" id="6243624at2759"/>
<keyword evidence="2" id="KW-1185">Reference proteome</keyword>
<comment type="caution">
    <text evidence="1">The sequence shown here is derived from an EMBL/GenBank/DDBJ whole genome shotgun (WGS) entry which is preliminary data.</text>
</comment>
<organism evidence="1 2">
    <name type="scientific">Paragonimus heterotremus</name>
    <dbReference type="NCBI Taxonomy" id="100268"/>
    <lineage>
        <taxon>Eukaryota</taxon>
        <taxon>Metazoa</taxon>
        <taxon>Spiralia</taxon>
        <taxon>Lophotrochozoa</taxon>
        <taxon>Platyhelminthes</taxon>
        <taxon>Trematoda</taxon>
        <taxon>Digenea</taxon>
        <taxon>Plagiorchiida</taxon>
        <taxon>Troglotremata</taxon>
        <taxon>Troglotrematidae</taxon>
        <taxon>Paragonimus</taxon>
    </lineage>
</organism>
<proteinExistence type="predicted"/>
<dbReference type="EMBL" id="LUCH01000975">
    <property type="protein sequence ID" value="KAF5403920.1"/>
    <property type="molecule type" value="Genomic_DNA"/>
</dbReference>
<protein>
    <submittedName>
        <fullName evidence="1">Uncharacterized protein</fullName>
    </submittedName>
</protein>
<sequence length="84" mass="9239">MQKRRSVENCDAGHHRLLHNIRHLPSDSTEGVTRADCGSTNTAQRAVILGMVPARVVGPTEDVLNYAFLENGLDTTLVNQELID</sequence>
<dbReference type="Proteomes" id="UP000748531">
    <property type="component" value="Unassembled WGS sequence"/>
</dbReference>
<gene>
    <name evidence="1" type="ORF">PHET_02436</name>
</gene>